<evidence type="ECO:0000256" key="6">
    <source>
        <dbReference type="ARBA" id="ARBA00022989"/>
    </source>
</evidence>
<name>A0A2S7N2V7_9BACI</name>
<sequence>MKIRVFLLAVLVFISEGIFVEVFSGPLYKTDYILVPRFIMIFLVFLTVYGKKEMAIWYGFGLGIFYDVVYTEILGIYTFTLPLMVYLSSQLMKVLQVNLGIVSTVSLLAITVLEIIVFELNSLIGFASLSFIDFAKMRLLPSLILNLVFLILFGYLFAKWIKKWTVEEDF</sequence>
<dbReference type="AlphaFoldDB" id="A0A2S7N2V7"/>
<dbReference type="NCBIfam" id="TIGR03426">
    <property type="entry name" value="shape_MreD"/>
    <property type="match status" value="1"/>
</dbReference>
<evidence type="ECO:0000313" key="9">
    <source>
        <dbReference type="EMBL" id="PQD96364.1"/>
    </source>
</evidence>
<dbReference type="GO" id="GO:0005886">
    <property type="term" value="C:plasma membrane"/>
    <property type="evidence" value="ECO:0007669"/>
    <property type="project" value="UniProtKB-SubCell"/>
</dbReference>
<dbReference type="RefSeq" id="WP_104847466.1">
    <property type="nucleotide sequence ID" value="NZ_PKOZ01000001.1"/>
</dbReference>
<keyword evidence="6 8" id="KW-1133">Transmembrane helix</keyword>
<evidence type="ECO:0000256" key="5">
    <source>
        <dbReference type="ARBA" id="ARBA00022960"/>
    </source>
</evidence>
<organism evidence="9 10">
    <name type="scientific">Pradoshia eiseniae</name>
    <dbReference type="NCBI Taxonomy" id="2064768"/>
    <lineage>
        <taxon>Bacteria</taxon>
        <taxon>Bacillati</taxon>
        <taxon>Bacillota</taxon>
        <taxon>Bacilli</taxon>
        <taxon>Bacillales</taxon>
        <taxon>Bacillaceae</taxon>
        <taxon>Pradoshia</taxon>
    </lineage>
</organism>
<feature type="transmembrane region" description="Helical" evidence="8">
    <location>
        <begin position="33"/>
        <end position="49"/>
    </location>
</feature>
<keyword evidence="4 8" id="KW-0812">Transmembrane</keyword>
<feature type="transmembrane region" description="Helical" evidence="8">
    <location>
        <begin position="99"/>
        <end position="118"/>
    </location>
</feature>
<comment type="similarity">
    <text evidence="2">Belongs to the MreD family.</text>
</comment>
<evidence type="ECO:0000256" key="1">
    <source>
        <dbReference type="ARBA" id="ARBA00004651"/>
    </source>
</evidence>
<comment type="caution">
    <text evidence="9">The sequence shown here is derived from an EMBL/GenBank/DDBJ whole genome shotgun (WGS) entry which is preliminary data.</text>
</comment>
<evidence type="ECO:0000256" key="7">
    <source>
        <dbReference type="ARBA" id="ARBA00023136"/>
    </source>
</evidence>
<reference evidence="9 10" key="1">
    <citation type="submission" date="2017-12" db="EMBL/GenBank/DDBJ databases">
        <title>Taxonomic description and draft genome of Pradoshia cofamensis Gen. nov., sp. nov., a thermotolerant bacillale isolated from anterior gut of earthworm Eisenia fetida.</title>
        <authorList>
            <person name="Saha T."/>
            <person name="Chakraborty R."/>
        </authorList>
    </citation>
    <scope>NUCLEOTIDE SEQUENCE [LARGE SCALE GENOMIC DNA]</scope>
    <source>
        <strain evidence="9 10">EAG3</strain>
    </source>
</reference>
<dbReference type="GO" id="GO:0008360">
    <property type="term" value="P:regulation of cell shape"/>
    <property type="evidence" value="ECO:0007669"/>
    <property type="project" value="UniProtKB-KW"/>
</dbReference>
<comment type="subcellular location">
    <subcellularLocation>
        <location evidence="1">Cell membrane</location>
        <topology evidence="1">Multi-pass membrane protein</topology>
    </subcellularLocation>
</comment>
<dbReference type="EMBL" id="PKOZ01000001">
    <property type="protein sequence ID" value="PQD96364.1"/>
    <property type="molecule type" value="Genomic_DNA"/>
</dbReference>
<dbReference type="OrthoDB" id="1653857at2"/>
<keyword evidence="10" id="KW-1185">Reference proteome</keyword>
<evidence type="ECO:0000256" key="3">
    <source>
        <dbReference type="ARBA" id="ARBA00022475"/>
    </source>
</evidence>
<keyword evidence="7 8" id="KW-0472">Membrane</keyword>
<keyword evidence="5" id="KW-0133">Cell shape</keyword>
<dbReference type="InterPro" id="IPR007227">
    <property type="entry name" value="Cell_shape_determining_MreD"/>
</dbReference>
<evidence type="ECO:0000256" key="2">
    <source>
        <dbReference type="ARBA" id="ARBA00007776"/>
    </source>
</evidence>
<proteinExistence type="inferred from homology"/>
<gene>
    <name evidence="9" type="primary">mreD</name>
    <name evidence="9" type="ORF">CYL18_00240</name>
</gene>
<accession>A0A2S7N2V7</accession>
<protein>
    <submittedName>
        <fullName evidence="9">Rod shape-determining protein MreD</fullName>
    </submittedName>
</protein>
<dbReference type="Pfam" id="PF04093">
    <property type="entry name" value="MreD"/>
    <property type="match status" value="1"/>
</dbReference>
<dbReference type="Proteomes" id="UP000239663">
    <property type="component" value="Unassembled WGS sequence"/>
</dbReference>
<evidence type="ECO:0000256" key="8">
    <source>
        <dbReference type="SAM" id="Phobius"/>
    </source>
</evidence>
<evidence type="ECO:0000256" key="4">
    <source>
        <dbReference type="ARBA" id="ARBA00022692"/>
    </source>
</evidence>
<feature type="transmembrane region" description="Helical" evidence="8">
    <location>
        <begin position="56"/>
        <end position="79"/>
    </location>
</feature>
<keyword evidence="3" id="KW-1003">Cell membrane</keyword>
<evidence type="ECO:0000313" key="10">
    <source>
        <dbReference type="Proteomes" id="UP000239663"/>
    </source>
</evidence>
<feature type="transmembrane region" description="Helical" evidence="8">
    <location>
        <begin position="139"/>
        <end position="158"/>
    </location>
</feature>